<dbReference type="Gene3D" id="3.30.360.10">
    <property type="entry name" value="Dihydrodipicolinate Reductase, domain 2"/>
    <property type="match status" value="1"/>
</dbReference>
<dbReference type="EMBL" id="FN654474">
    <property type="protein sequence ID" value="CBY34077.1"/>
    <property type="molecule type" value="Genomic_DNA"/>
</dbReference>
<dbReference type="InterPro" id="IPR000683">
    <property type="entry name" value="Gfo/Idh/MocA-like_OxRdtase_N"/>
</dbReference>
<proteinExistence type="inferred from homology"/>
<evidence type="ECO:0000256" key="1">
    <source>
        <dbReference type="ARBA" id="ARBA00010928"/>
    </source>
</evidence>
<keyword evidence="2" id="KW-0560">Oxidoreductase</keyword>
<dbReference type="EC" id="1.1.1.179" evidence="4"/>
<feature type="domain" description="Gfo/Idh/MocA-like oxidoreductase N-terminal" evidence="12">
    <location>
        <begin position="7"/>
        <end position="122"/>
    </location>
</feature>
<gene>
    <name evidence="14" type="ORF">GSOID_T00022061001</name>
</gene>
<dbReference type="PANTHER" id="PTHR22604:SF105">
    <property type="entry name" value="TRANS-1,2-DIHYDROBENZENE-1,2-DIOL DEHYDROGENASE"/>
    <property type="match status" value="1"/>
</dbReference>
<feature type="domain" description="GFO/IDH/MocA-like oxidoreductase" evidence="13">
    <location>
        <begin position="136"/>
        <end position="251"/>
    </location>
</feature>
<evidence type="ECO:0000256" key="9">
    <source>
        <dbReference type="ARBA" id="ARBA00047423"/>
    </source>
</evidence>
<evidence type="ECO:0000259" key="13">
    <source>
        <dbReference type="Pfam" id="PF22725"/>
    </source>
</evidence>
<evidence type="ECO:0000256" key="7">
    <source>
        <dbReference type="ARBA" id="ARBA00042988"/>
    </source>
</evidence>
<evidence type="ECO:0000256" key="4">
    <source>
        <dbReference type="ARBA" id="ARBA00038984"/>
    </source>
</evidence>
<dbReference type="GO" id="GO:0047837">
    <property type="term" value="F:D-xylose 1-dehydrogenase (NADP+) activity"/>
    <property type="evidence" value="ECO:0007669"/>
    <property type="project" value="UniProtKB-EC"/>
</dbReference>
<comment type="similarity">
    <text evidence="1">Belongs to the Gfo/Idh/MocA family.</text>
</comment>
<evidence type="ECO:0000256" key="3">
    <source>
        <dbReference type="ARBA" id="ARBA00038853"/>
    </source>
</evidence>
<comment type="catalytic activity">
    <reaction evidence="9">
        <text>(1R,2R)-1,2-dihydrobenzene-1,2-diol + NADP(+) = catechol + NADPH + H(+)</text>
        <dbReference type="Rhea" id="RHEA:16729"/>
        <dbReference type="ChEBI" id="CHEBI:10702"/>
        <dbReference type="ChEBI" id="CHEBI:15378"/>
        <dbReference type="ChEBI" id="CHEBI:18135"/>
        <dbReference type="ChEBI" id="CHEBI:57783"/>
        <dbReference type="ChEBI" id="CHEBI:58349"/>
        <dbReference type="EC" id="1.3.1.20"/>
    </reaction>
</comment>
<evidence type="ECO:0000256" key="10">
    <source>
        <dbReference type="ARBA" id="ARBA00049233"/>
    </source>
</evidence>
<dbReference type="Proteomes" id="UP000011014">
    <property type="component" value="Unassembled WGS sequence"/>
</dbReference>
<sequence length="343" mass="38388">MTNEPLKWGILSAAKICNDFLAAMTTLPDGENIPVAIAARSKKSAQEMADKFLIPTAYEGYDALLDDVNVQIVYIGTLNNFHFEWIKKFLNAGKHVFCEKPLCLNTDQTEEVFALARSKKLFLAEAMWSRYNPSIKKLREIIRSGTLGDVVDAQANLGFDIINVPRIKSKQHGGGALLDLGVYSVMGILTAFDDVEPNKIHVMGSADDETGVDEKANITMVFSNGRFGVAKTSVLAELDNTMTVTLQKGRIVLPDFWSGYKVEIHRNDTPGEIEKTEFPPPKAAHPFNFNNSANMRNEIRCVRKAVQEGLTESTEWDSRMSILTAKILTQARHEFNYKFDFEK</sequence>
<dbReference type="InterPro" id="IPR036291">
    <property type="entry name" value="NAD(P)-bd_dom_sf"/>
</dbReference>
<evidence type="ECO:0000256" key="11">
    <source>
        <dbReference type="SAM" id="MobiDB-lite"/>
    </source>
</evidence>
<feature type="region of interest" description="Disordered" evidence="11">
    <location>
        <begin position="271"/>
        <end position="290"/>
    </location>
</feature>
<dbReference type="EC" id="1.3.1.20" evidence="3"/>
<evidence type="ECO:0000256" key="8">
    <source>
        <dbReference type="ARBA" id="ARBA00043025"/>
    </source>
</evidence>
<reference evidence="14" key="1">
    <citation type="journal article" date="2010" name="Science">
        <title>Plasticity of animal genome architecture unmasked by rapid evolution of a pelagic tunicate.</title>
        <authorList>
            <person name="Denoeud F."/>
            <person name="Henriet S."/>
            <person name="Mungpakdee S."/>
            <person name="Aury J.M."/>
            <person name="Da Silva C."/>
            <person name="Brinkmann H."/>
            <person name="Mikhaleva J."/>
            <person name="Olsen L.C."/>
            <person name="Jubin C."/>
            <person name="Canestro C."/>
            <person name="Bouquet J.M."/>
            <person name="Danks G."/>
            <person name="Poulain J."/>
            <person name="Campsteijn C."/>
            <person name="Adamski M."/>
            <person name="Cross I."/>
            <person name="Yadetie F."/>
            <person name="Muffato M."/>
            <person name="Louis A."/>
            <person name="Butcher S."/>
            <person name="Tsagkogeorga G."/>
            <person name="Konrad A."/>
            <person name="Singh S."/>
            <person name="Jensen M.F."/>
            <person name="Cong E.H."/>
            <person name="Eikeseth-Otteraa H."/>
            <person name="Noel B."/>
            <person name="Anthouard V."/>
            <person name="Porcel B.M."/>
            <person name="Kachouri-Lafond R."/>
            <person name="Nishino A."/>
            <person name="Ugolini M."/>
            <person name="Chourrout P."/>
            <person name="Nishida H."/>
            <person name="Aasland R."/>
            <person name="Huzurbazar S."/>
            <person name="Westhof E."/>
            <person name="Delsuc F."/>
            <person name="Lehrach H."/>
            <person name="Reinhardt R."/>
            <person name="Weissenbach J."/>
            <person name="Roy S.W."/>
            <person name="Artiguenave F."/>
            <person name="Postlethwait J.H."/>
            <person name="Manak J.R."/>
            <person name="Thompson E.M."/>
            <person name="Jaillon O."/>
            <person name="Du Pasquier L."/>
            <person name="Boudinot P."/>
            <person name="Liberles D.A."/>
            <person name="Volff J.N."/>
            <person name="Philippe H."/>
            <person name="Lenhard B."/>
            <person name="Roest Crollius H."/>
            <person name="Wincker P."/>
            <person name="Chourrout D."/>
        </authorList>
    </citation>
    <scope>NUCLEOTIDE SEQUENCE [LARGE SCALE GENOMIC DNA]</scope>
</reference>
<evidence type="ECO:0000256" key="2">
    <source>
        <dbReference type="ARBA" id="ARBA00023002"/>
    </source>
</evidence>
<dbReference type="InterPro" id="IPR055170">
    <property type="entry name" value="GFO_IDH_MocA-like_dom"/>
</dbReference>
<evidence type="ECO:0000313" key="14">
    <source>
        <dbReference type="EMBL" id="CBY34077.1"/>
    </source>
</evidence>
<dbReference type="PANTHER" id="PTHR22604">
    <property type="entry name" value="OXIDOREDUCTASES"/>
    <property type="match status" value="1"/>
</dbReference>
<dbReference type="AlphaFoldDB" id="E4YEZ0"/>
<protein>
    <recommendedName>
        <fullName evidence="5">Trans-1,2-dihydrobenzene-1,2-diol dehydrogenase</fullName>
        <ecNumber evidence="4">1.1.1.179</ecNumber>
        <ecNumber evidence="3">1.3.1.20</ecNumber>
    </recommendedName>
    <alternativeName>
        <fullName evidence="8">D-xylose 1-dehydrogenase</fullName>
    </alternativeName>
    <alternativeName>
        <fullName evidence="7">D-xylose-NADP dehydrogenase</fullName>
    </alternativeName>
    <alternativeName>
        <fullName evidence="6">Dimeric dihydrodiol dehydrogenase</fullName>
    </alternativeName>
</protein>
<evidence type="ECO:0000259" key="12">
    <source>
        <dbReference type="Pfam" id="PF01408"/>
    </source>
</evidence>
<comment type="catalytic activity">
    <reaction evidence="10">
        <text>D-xylose + NADP(+) = D-xylono-1,5-lactone + NADPH + H(+)</text>
        <dbReference type="Rhea" id="RHEA:22000"/>
        <dbReference type="ChEBI" id="CHEBI:15378"/>
        <dbReference type="ChEBI" id="CHEBI:15867"/>
        <dbReference type="ChEBI" id="CHEBI:53455"/>
        <dbReference type="ChEBI" id="CHEBI:57783"/>
        <dbReference type="ChEBI" id="CHEBI:58349"/>
        <dbReference type="EC" id="1.1.1.179"/>
    </reaction>
</comment>
<name>E4YEZ0_OIKDI</name>
<dbReference type="Pfam" id="PF22725">
    <property type="entry name" value="GFO_IDH_MocA_C3"/>
    <property type="match status" value="1"/>
</dbReference>
<evidence type="ECO:0000256" key="6">
    <source>
        <dbReference type="ARBA" id="ARBA00042926"/>
    </source>
</evidence>
<organism evidence="14">
    <name type="scientific">Oikopleura dioica</name>
    <name type="common">Tunicate</name>
    <dbReference type="NCBI Taxonomy" id="34765"/>
    <lineage>
        <taxon>Eukaryota</taxon>
        <taxon>Metazoa</taxon>
        <taxon>Chordata</taxon>
        <taxon>Tunicata</taxon>
        <taxon>Appendicularia</taxon>
        <taxon>Copelata</taxon>
        <taxon>Oikopleuridae</taxon>
        <taxon>Oikopleura</taxon>
    </lineage>
</organism>
<evidence type="ECO:0000256" key="5">
    <source>
        <dbReference type="ARBA" id="ARBA00040603"/>
    </source>
</evidence>
<dbReference type="InterPro" id="IPR050984">
    <property type="entry name" value="Gfo/Idh/MocA_domain"/>
</dbReference>
<dbReference type="Gene3D" id="3.40.50.720">
    <property type="entry name" value="NAD(P)-binding Rossmann-like Domain"/>
    <property type="match status" value="1"/>
</dbReference>
<dbReference type="GO" id="GO:0000166">
    <property type="term" value="F:nucleotide binding"/>
    <property type="evidence" value="ECO:0007669"/>
    <property type="project" value="InterPro"/>
</dbReference>
<dbReference type="SUPFAM" id="SSF51735">
    <property type="entry name" value="NAD(P)-binding Rossmann-fold domains"/>
    <property type="match status" value="1"/>
</dbReference>
<dbReference type="Pfam" id="PF01408">
    <property type="entry name" value="GFO_IDH_MocA"/>
    <property type="match status" value="1"/>
</dbReference>
<dbReference type="GO" id="GO:0047115">
    <property type="term" value="F:trans-1,2-dihydrobenzene-1,2-diol dehydrogenase activity"/>
    <property type="evidence" value="ECO:0007669"/>
    <property type="project" value="UniProtKB-EC"/>
</dbReference>
<dbReference type="SUPFAM" id="SSF55347">
    <property type="entry name" value="Glyceraldehyde-3-phosphate dehydrogenase-like, C-terminal domain"/>
    <property type="match status" value="1"/>
</dbReference>
<accession>E4YEZ0</accession>